<proteinExistence type="predicted"/>
<dbReference type="PRINTS" id="PR00759">
    <property type="entry name" value="BASICPTASE"/>
</dbReference>
<keyword evidence="6" id="KW-1015">Disulfide bond</keyword>
<dbReference type="PROSITE" id="PS00280">
    <property type="entry name" value="BPTI_KUNITZ_1"/>
    <property type="match status" value="1"/>
</dbReference>
<dbReference type="GO" id="GO:0090729">
    <property type="term" value="F:toxin activity"/>
    <property type="evidence" value="ECO:0007669"/>
    <property type="project" value="UniProtKB-KW"/>
</dbReference>
<dbReference type="STRING" id="7395.A0A1A9V9Y9"/>
<dbReference type="InterPro" id="IPR020901">
    <property type="entry name" value="Prtase_inh_Kunz-CS"/>
</dbReference>
<reference evidence="11" key="1">
    <citation type="submission" date="2020-05" db="UniProtKB">
        <authorList>
            <consortium name="EnsemblMetazoa"/>
        </authorList>
    </citation>
    <scope>IDENTIFICATION</scope>
    <source>
        <strain evidence="11">TTRI</strain>
    </source>
</reference>
<evidence type="ECO:0000256" key="4">
    <source>
        <dbReference type="ARBA" id="ARBA00022690"/>
    </source>
</evidence>
<dbReference type="GO" id="GO:0005615">
    <property type="term" value="C:extracellular space"/>
    <property type="evidence" value="ECO:0007669"/>
    <property type="project" value="TreeGrafter"/>
</dbReference>
<evidence type="ECO:0000256" key="6">
    <source>
        <dbReference type="ARBA" id="ARBA00023157"/>
    </source>
</evidence>
<evidence type="ECO:0000256" key="7">
    <source>
        <dbReference type="ARBA" id="ARBA00023240"/>
    </source>
</evidence>
<keyword evidence="5" id="KW-0722">Serine protease inhibitor</keyword>
<keyword evidence="2" id="KW-0964">Secreted</keyword>
<comment type="subcellular location">
    <subcellularLocation>
        <location evidence="1">Secreted</location>
    </subcellularLocation>
</comment>
<feature type="chain" id="PRO_5008399186" description="BPTI/Kunitz inhibitor domain-containing protein" evidence="9">
    <location>
        <begin position="32"/>
        <end position="155"/>
    </location>
</feature>
<dbReference type="InterPro" id="IPR036880">
    <property type="entry name" value="Kunitz_BPTI_sf"/>
</dbReference>
<dbReference type="AlphaFoldDB" id="A0A1A9V9Y9"/>
<dbReference type="InterPro" id="IPR002223">
    <property type="entry name" value="Kunitz_BPTI"/>
</dbReference>
<dbReference type="PROSITE" id="PS50279">
    <property type="entry name" value="BPTI_KUNITZ_2"/>
    <property type="match status" value="1"/>
</dbReference>
<dbReference type="CDD" id="cd00109">
    <property type="entry name" value="Kunitz-type"/>
    <property type="match status" value="1"/>
</dbReference>
<dbReference type="Gene3D" id="4.10.410.10">
    <property type="entry name" value="Pancreatic trypsin inhibitor Kunitz domain"/>
    <property type="match status" value="1"/>
</dbReference>
<dbReference type="InterPro" id="IPR050098">
    <property type="entry name" value="TFPI/VKTCI-like"/>
</dbReference>
<evidence type="ECO:0000256" key="3">
    <source>
        <dbReference type="ARBA" id="ARBA00022656"/>
    </source>
</evidence>
<keyword evidence="8" id="KW-1203">Blood coagulation cascade inhibiting toxin</keyword>
<keyword evidence="4" id="KW-0646">Protease inhibitor</keyword>
<evidence type="ECO:0000256" key="9">
    <source>
        <dbReference type="SAM" id="SignalP"/>
    </source>
</evidence>
<dbReference type="EnsemblMetazoa" id="GAUT030504-RA">
    <property type="protein sequence ID" value="GAUT030504-PA"/>
    <property type="gene ID" value="GAUT030504"/>
</dbReference>
<evidence type="ECO:0000256" key="2">
    <source>
        <dbReference type="ARBA" id="ARBA00022525"/>
    </source>
</evidence>
<evidence type="ECO:0000313" key="11">
    <source>
        <dbReference type="EnsemblMetazoa" id="GAUT030504-PA"/>
    </source>
</evidence>
<dbReference type="SMART" id="SM00131">
    <property type="entry name" value="KU"/>
    <property type="match status" value="1"/>
</dbReference>
<keyword evidence="9" id="KW-0732">Signal</keyword>
<evidence type="ECO:0000259" key="10">
    <source>
        <dbReference type="PROSITE" id="PS50279"/>
    </source>
</evidence>
<dbReference type="FunFam" id="4.10.410.10:FF:000025">
    <property type="entry name" value="Papilin-like Protein"/>
    <property type="match status" value="1"/>
</dbReference>
<dbReference type="VEuPathDB" id="VectorBase:GAUT030504"/>
<dbReference type="PANTHER" id="PTHR10083">
    <property type="entry name" value="KUNITZ-TYPE PROTEASE INHIBITOR-RELATED"/>
    <property type="match status" value="1"/>
</dbReference>
<dbReference type="PANTHER" id="PTHR10083:SF376">
    <property type="entry name" value="SERINE PEPTIDASE INHIBITOR, KUNITZ TYPE, 3"/>
    <property type="match status" value="1"/>
</dbReference>
<dbReference type="SUPFAM" id="SSF57362">
    <property type="entry name" value="BPTI-like"/>
    <property type="match status" value="1"/>
</dbReference>
<organism evidence="11 12">
    <name type="scientific">Glossina austeni</name>
    <name type="common">Savannah tsetse fly</name>
    <dbReference type="NCBI Taxonomy" id="7395"/>
    <lineage>
        <taxon>Eukaryota</taxon>
        <taxon>Metazoa</taxon>
        <taxon>Ecdysozoa</taxon>
        <taxon>Arthropoda</taxon>
        <taxon>Hexapoda</taxon>
        <taxon>Insecta</taxon>
        <taxon>Pterygota</taxon>
        <taxon>Neoptera</taxon>
        <taxon>Endopterygota</taxon>
        <taxon>Diptera</taxon>
        <taxon>Brachycera</taxon>
        <taxon>Muscomorpha</taxon>
        <taxon>Hippoboscoidea</taxon>
        <taxon>Glossinidae</taxon>
        <taxon>Glossina</taxon>
    </lineage>
</organism>
<feature type="domain" description="BPTI/Kunitz inhibitor" evidence="10">
    <location>
        <begin position="67"/>
        <end position="117"/>
    </location>
</feature>
<feature type="signal peptide" evidence="9">
    <location>
        <begin position="1"/>
        <end position="31"/>
    </location>
</feature>
<accession>A0A1A9V9Y9</accession>
<keyword evidence="12" id="KW-1185">Reference proteome</keyword>
<dbReference type="Pfam" id="PF00014">
    <property type="entry name" value="Kunitz_BPTI"/>
    <property type="match status" value="1"/>
</dbReference>
<dbReference type="GO" id="GO:0004867">
    <property type="term" value="F:serine-type endopeptidase inhibitor activity"/>
    <property type="evidence" value="ECO:0007669"/>
    <property type="project" value="UniProtKB-KW"/>
</dbReference>
<evidence type="ECO:0000256" key="1">
    <source>
        <dbReference type="ARBA" id="ARBA00004613"/>
    </source>
</evidence>
<evidence type="ECO:0000313" key="12">
    <source>
        <dbReference type="Proteomes" id="UP000078200"/>
    </source>
</evidence>
<protein>
    <recommendedName>
        <fullName evidence="10">BPTI/Kunitz inhibitor domain-containing protein</fullName>
    </recommendedName>
</protein>
<evidence type="ECO:0000256" key="5">
    <source>
        <dbReference type="ARBA" id="ARBA00022900"/>
    </source>
</evidence>
<name>A0A1A9V9Y9_GLOAU</name>
<keyword evidence="7" id="KW-1199">Hemostasis impairing toxin</keyword>
<dbReference type="Proteomes" id="UP000078200">
    <property type="component" value="Unassembled WGS sequence"/>
</dbReference>
<keyword evidence="3" id="KW-0800">Toxin</keyword>
<sequence>MLTKPVTITGLLLIIFMMSTLLSLCITNAEARPWDLYDEVSDLFQAMTLDEVPGAKETKEKEPKNFCRMPARKGVCRALIPRWSYDTQQKDCVEFKFGGCDGNDNNFPSYKACMAACKGIFKFCYVILKVIATISEEQDECRLEKSPVLMFLIMK</sequence>
<evidence type="ECO:0000256" key="8">
    <source>
        <dbReference type="ARBA" id="ARBA00034146"/>
    </source>
</evidence>